<name>A0A849SE69_UNCEI</name>
<proteinExistence type="predicted"/>
<evidence type="ECO:0000313" key="2">
    <source>
        <dbReference type="Proteomes" id="UP000580839"/>
    </source>
</evidence>
<evidence type="ECO:0000313" key="1">
    <source>
        <dbReference type="EMBL" id="NOT32686.1"/>
    </source>
</evidence>
<dbReference type="EMBL" id="JABFRW010000008">
    <property type="protein sequence ID" value="NOT32686.1"/>
    <property type="molecule type" value="Genomic_DNA"/>
</dbReference>
<protein>
    <submittedName>
        <fullName evidence="1">DUF1365 domain-containing protein</fullName>
    </submittedName>
</protein>
<organism evidence="1 2">
    <name type="scientific">Eiseniibacteriota bacterium</name>
    <dbReference type="NCBI Taxonomy" id="2212470"/>
    <lineage>
        <taxon>Bacteria</taxon>
        <taxon>Candidatus Eiseniibacteriota</taxon>
    </lineage>
</organism>
<accession>A0A849SE69</accession>
<dbReference type="PANTHER" id="PTHR33973">
    <property type="entry name" value="OS07G0153300 PROTEIN"/>
    <property type="match status" value="1"/>
</dbReference>
<dbReference type="AlphaFoldDB" id="A0A849SE69"/>
<reference evidence="1 2" key="1">
    <citation type="submission" date="2020-04" db="EMBL/GenBank/DDBJ databases">
        <title>Metagenomic profiling of ammonia- and methane-oxidizing microorganisms in a Dutch drinking water treatment plant.</title>
        <authorList>
            <person name="Poghosyan L."/>
            <person name="Leucker S."/>
        </authorList>
    </citation>
    <scope>NUCLEOTIDE SEQUENCE [LARGE SCALE GENOMIC DNA]</scope>
    <source>
        <strain evidence="1">S-RSF-IL-03</strain>
    </source>
</reference>
<gene>
    <name evidence="1" type="ORF">HOP12_00785</name>
</gene>
<sequence length="256" mass="29761">MNSALYFGTIAHRRQTPVVNAFHYRAFLVYLDLGELDEVFRGRWLWSARRFAPAWFRRADHVGDPTRPLDDCVRELVYERAGFRPAGPVRLLTNLRYWGYCMNPVSFYYCFDELGDRLQAIVAEIHNTPWGERHCHVLDCRAESAELGPRVFEFAKEFHVSPFMPMEIEYAWRFSAPGHALTVHMESRSKGRGFFDASMSFERRPISTGSLATALLRHPFMTGKVIVAIYWQALRLWLKRSPYYPHPGGLRSGVRP</sequence>
<dbReference type="InterPro" id="IPR010775">
    <property type="entry name" value="DUF1365"/>
</dbReference>
<dbReference type="PANTHER" id="PTHR33973:SF4">
    <property type="entry name" value="OS07G0153300 PROTEIN"/>
    <property type="match status" value="1"/>
</dbReference>
<dbReference type="Pfam" id="PF07103">
    <property type="entry name" value="DUF1365"/>
    <property type="match status" value="1"/>
</dbReference>
<dbReference type="Proteomes" id="UP000580839">
    <property type="component" value="Unassembled WGS sequence"/>
</dbReference>
<comment type="caution">
    <text evidence="1">The sequence shown here is derived from an EMBL/GenBank/DDBJ whole genome shotgun (WGS) entry which is preliminary data.</text>
</comment>